<dbReference type="AlphaFoldDB" id="A0A1I7K2U7"/>
<reference evidence="3" key="1">
    <citation type="submission" date="2016-10" db="EMBL/GenBank/DDBJ databases">
        <authorList>
            <person name="Varghese N."/>
            <person name="Submissions S."/>
        </authorList>
    </citation>
    <scope>NUCLEOTIDE SEQUENCE [LARGE SCALE GENOMIC DNA]</scope>
    <source>
        <strain evidence="3">DSM 18168</strain>
    </source>
</reference>
<keyword evidence="3" id="KW-1185">Reference proteome</keyword>
<protein>
    <submittedName>
        <fullName evidence="2">Uncharacterized protein</fullName>
    </submittedName>
</protein>
<evidence type="ECO:0000313" key="3">
    <source>
        <dbReference type="Proteomes" id="UP000242496"/>
    </source>
</evidence>
<proteinExistence type="predicted"/>
<evidence type="ECO:0000313" key="2">
    <source>
        <dbReference type="EMBL" id="SFU91766.1"/>
    </source>
</evidence>
<dbReference type="OrthoDB" id="6443036at2"/>
<dbReference type="Proteomes" id="UP000242496">
    <property type="component" value="Unassembled WGS sequence"/>
</dbReference>
<evidence type="ECO:0000256" key="1">
    <source>
        <dbReference type="SAM" id="MobiDB-lite"/>
    </source>
</evidence>
<accession>A0A1I7K2U7</accession>
<organism evidence="2 3">
    <name type="scientific">Xenorhabdus koppenhoeferi</name>
    <dbReference type="NCBI Taxonomy" id="351659"/>
    <lineage>
        <taxon>Bacteria</taxon>
        <taxon>Pseudomonadati</taxon>
        <taxon>Pseudomonadota</taxon>
        <taxon>Gammaproteobacteria</taxon>
        <taxon>Enterobacterales</taxon>
        <taxon>Morganellaceae</taxon>
        <taxon>Xenorhabdus</taxon>
    </lineage>
</organism>
<gene>
    <name evidence="2" type="ORF">SAMN05421784_1457</name>
</gene>
<dbReference type="RefSeq" id="WP_143101248.1">
    <property type="nucleotide sequence ID" value="NZ_CAWRBG010000087.1"/>
</dbReference>
<sequence>MTEEKQKVSYRWNPEVYHEREYTAPDGTKYSLEHLSNQTYNYSYKYRDNNGIRKKSSINIEVRYDPHCFTHERKDGETTPALSLGVQWKNPRK</sequence>
<feature type="region of interest" description="Disordered" evidence="1">
    <location>
        <begin position="71"/>
        <end position="93"/>
    </location>
</feature>
<dbReference type="EMBL" id="FPBJ01000045">
    <property type="protein sequence ID" value="SFU91766.1"/>
    <property type="molecule type" value="Genomic_DNA"/>
</dbReference>
<name>A0A1I7K2U7_9GAMM</name>